<protein>
    <recommendedName>
        <fullName evidence="7">Cytochrome c-type biogenesis protein</fullName>
    </recommendedName>
</protein>
<feature type="chain" id="PRO_5021036222" description="Cytochrome c-type biogenesis protein" evidence="7">
    <location>
        <begin position="23"/>
        <end position="157"/>
    </location>
</feature>
<organism evidence="9 10">
    <name type="scientific">Fluviicoccus keumensis</name>
    <dbReference type="NCBI Taxonomy" id="1435465"/>
    <lineage>
        <taxon>Bacteria</taxon>
        <taxon>Pseudomonadati</taxon>
        <taxon>Pseudomonadota</taxon>
        <taxon>Gammaproteobacteria</taxon>
        <taxon>Moraxellales</taxon>
        <taxon>Moraxellaceae</taxon>
        <taxon>Fluviicoccus</taxon>
    </lineage>
</organism>
<dbReference type="InterPro" id="IPR051263">
    <property type="entry name" value="C-type_cytochrome_biogenesis"/>
</dbReference>
<sequence>MSILKWRPLLLLFTLLSALAHAGIDVYDFKSPEEEARYRALINELRCPKCQNQNLAGSDAQIAHDLKNRTFQLIQEGRSDKEIREYMVDRYGDFIMYNPPVRSTTWLLWFGPFALLALVVVVLALVRRKPVPPAQDLTPEEAARLNDLLKKAADHER</sequence>
<keyword evidence="7" id="KW-0472">Membrane</keyword>
<dbReference type="GO" id="GO:0017004">
    <property type="term" value="P:cytochrome complex assembly"/>
    <property type="evidence" value="ECO:0007669"/>
    <property type="project" value="UniProtKB-KW"/>
</dbReference>
<dbReference type="Gene3D" id="1.10.8.640">
    <property type="entry name" value="Cytochrome C biogenesis protein"/>
    <property type="match status" value="1"/>
</dbReference>
<keyword evidence="3 7" id="KW-0479">Metal-binding</keyword>
<dbReference type="OrthoDB" id="9804975at2"/>
<dbReference type="PANTHER" id="PTHR47870">
    <property type="entry name" value="CYTOCHROME C-TYPE BIOGENESIS PROTEIN CCMH"/>
    <property type="match status" value="1"/>
</dbReference>
<evidence type="ECO:0000256" key="6">
    <source>
        <dbReference type="ARBA" id="ARBA00023004"/>
    </source>
</evidence>
<evidence type="ECO:0000256" key="4">
    <source>
        <dbReference type="ARBA" id="ARBA00022729"/>
    </source>
</evidence>
<dbReference type="AlphaFoldDB" id="A0A4Q7YKE9"/>
<keyword evidence="4 7" id="KW-0732">Signal</keyword>
<feature type="signal peptide" evidence="7">
    <location>
        <begin position="1"/>
        <end position="22"/>
    </location>
</feature>
<dbReference type="RefSeq" id="WP_130415277.1">
    <property type="nucleotide sequence ID" value="NZ_SHKX01000015.1"/>
</dbReference>
<dbReference type="InterPro" id="IPR005616">
    <property type="entry name" value="CcmH/CycL/Ccl2/NrfF_N"/>
</dbReference>
<evidence type="ECO:0000313" key="10">
    <source>
        <dbReference type="Proteomes" id="UP000292423"/>
    </source>
</evidence>
<comment type="similarity">
    <text evidence="1 7">Belongs to the CcmH/CycL/Ccl2/NrfF family.</text>
</comment>
<gene>
    <name evidence="9" type="ORF">EV700_3010</name>
</gene>
<accession>A0A4Q7YKE9</accession>
<keyword evidence="7" id="KW-1133">Transmembrane helix</keyword>
<evidence type="ECO:0000259" key="8">
    <source>
        <dbReference type="Pfam" id="PF03918"/>
    </source>
</evidence>
<keyword evidence="2 7" id="KW-0349">Heme</keyword>
<feature type="domain" description="CcmH/CycL/Ccl2/NrfF N-terminal" evidence="8">
    <location>
        <begin position="11"/>
        <end position="149"/>
    </location>
</feature>
<dbReference type="FunFam" id="1.10.8.640:FF:000001">
    <property type="entry name" value="Cytochrome c-type biogenesis protein"/>
    <property type="match status" value="1"/>
</dbReference>
<dbReference type="PANTHER" id="PTHR47870:SF1">
    <property type="entry name" value="CYTOCHROME C-TYPE BIOGENESIS PROTEIN CCMH"/>
    <property type="match status" value="1"/>
</dbReference>
<keyword evidence="5" id="KW-0201">Cytochrome c-type biogenesis</keyword>
<reference evidence="9 10" key="1">
    <citation type="submission" date="2019-02" db="EMBL/GenBank/DDBJ databases">
        <title>Genomic Encyclopedia of Type Strains, Phase IV (KMG-IV): sequencing the most valuable type-strain genomes for metagenomic binning, comparative biology and taxonomic classification.</title>
        <authorList>
            <person name="Goeker M."/>
        </authorList>
    </citation>
    <scope>NUCLEOTIDE SEQUENCE [LARGE SCALE GENOMIC DNA]</scope>
    <source>
        <strain evidence="9 10">DSM 105135</strain>
    </source>
</reference>
<evidence type="ECO:0000256" key="2">
    <source>
        <dbReference type="ARBA" id="ARBA00022617"/>
    </source>
</evidence>
<evidence type="ECO:0000256" key="3">
    <source>
        <dbReference type="ARBA" id="ARBA00022723"/>
    </source>
</evidence>
<dbReference type="Proteomes" id="UP000292423">
    <property type="component" value="Unassembled WGS sequence"/>
</dbReference>
<feature type="transmembrane region" description="Helical" evidence="7">
    <location>
        <begin position="106"/>
        <end position="126"/>
    </location>
</feature>
<evidence type="ECO:0000313" key="9">
    <source>
        <dbReference type="EMBL" id="RZU37141.1"/>
    </source>
</evidence>
<dbReference type="Pfam" id="PF03918">
    <property type="entry name" value="CcmH"/>
    <property type="match status" value="1"/>
</dbReference>
<evidence type="ECO:0000256" key="7">
    <source>
        <dbReference type="RuleBase" id="RU364112"/>
    </source>
</evidence>
<keyword evidence="7" id="KW-0812">Transmembrane</keyword>
<evidence type="ECO:0000256" key="5">
    <source>
        <dbReference type="ARBA" id="ARBA00022748"/>
    </source>
</evidence>
<keyword evidence="10" id="KW-1185">Reference proteome</keyword>
<dbReference type="CDD" id="cd16378">
    <property type="entry name" value="CcmH_N"/>
    <property type="match status" value="1"/>
</dbReference>
<dbReference type="GO" id="GO:0046872">
    <property type="term" value="F:metal ion binding"/>
    <property type="evidence" value="ECO:0007669"/>
    <property type="project" value="UniProtKB-KW"/>
</dbReference>
<comment type="caution">
    <text evidence="9">The sequence shown here is derived from an EMBL/GenBank/DDBJ whole genome shotgun (WGS) entry which is preliminary data.</text>
</comment>
<comment type="function">
    <text evidence="7">Possible subunit of a heme lyase.</text>
</comment>
<proteinExistence type="inferred from homology"/>
<dbReference type="InterPro" id="IPR038297">
    <property type="entry name" value="CcmH/CycL/NrfF/Ccl2_sf"/>
</dbReference>
<dbReference type="EMBL" id="SHKX01000015">
    <property type="protein sequence ID" value="RZU37141.1"/>
    <property type="molecule type" value="Genomic_DNA"/>
</dbReference>
<name>A0A4Q7YKE9_9GAMM</name>
<evidence type="ECO:0000256" key="1">
    <source>
        <dbReference type="ARBA" id="ARBA00010342"/>
    </source>
</evidence>
<keyword evidence="6 7" id="KW-0408">Iron</keyword>
<dbReference type="GO" id="GO:0005886">
    <property type="term" value="C:plasma membrane"/>
    <property type="evidence" value="ECO:0007669"/>
    <property type="project" value="TreeGrafter"/>
</dbReference>